<sequence>MKVFLLPFLFLCFSVGLLAQNFSSTDPAYIENAKAGEAALKGGEYDDCLAFYATAFAIKQTSFLSTLRAAACAHSAGKTEIRDQYLDKAFELSPDGSKGIFENYDEFDYLRETPFAQMIQSRFLAAFPNFNQDLADKLAEIRKTDQEQRGLMREYSDKYGWESPQMDSLWKIQNRSDSYNTGYITATIEMMGYPGKSIVGDQAGTAFLVIQHADLPIQEKFLPVLREAAEAGELSWSSLALLIDRVEMRNGRPQIYGSQVSRDKETNEYFFSEIAEPHKIDSIRATVGLGPIQQYADNWNFTFDPDKHIARHKKE</sequence>
<dbReference type="Proteomes" id="UP000199021">
    <property type="component" value="Unassembled WGS sequence"/>
</dbReference>
<proteinExistence type="predicted"/>
<dbReference type="AlphaFoldDB" id="A0A1H9GVN2"/>
<evidence type="ECO:0000256" key="1">
    <source>
        <dbReference type="SAM" id="SignalP"/>
    </source>
</evidence>
<dbReference type="RefSeq" id="WP_090168535.1">
    <property type="nucleotide sequence ID" value="NZ_FOFB01000011.1"/>
</dbReference>
<evidence type="ECO:0008006" key="4">
    <source>
        <dbReference type="Google" id="ProtNLM"/>
    </source>
</evidence>
<keyword evidence="3" id="KW-1185">Reference proteome</keyword>
<feature type="signal peptide" evidence="1">
    <location>
        <begin position="1"/>
        <end position="19"/>
    </location>
</feature>
<keyword evidence="1" id="KW-0732">Signal</keyword>
<organism evidence="2 3">
    <name type="scientific">Neolewinella agarilytica</name>
    <dbReference type="NCBI Taxonomy" id="478744"/>
    <lineage>
        <taxon>Bacteria</taxon>
        <taxon>Pseudomonadati</taxon>
        <taxon>Bacteroidota</taxon>
        <taxon>Saprospiria</taxon>
        <taxon>Saprospirales</taxon>
        <taxon>Lewinellaceae</taxon>
        <taxon>Neolewinella</taxon>
    </lineage>
</organism>
<dbReference type="EMBL" id="FOFB01000011">
    <property type="protein sequence ID" value="SEQ54070.1"/>
    <property type="molecule type" value="Genomic_DNA"/>
</dbReference>
<dbReference type="InParanoid" id="A0A1H9GVN2"/>
<evidence type="ECO:0000313" key="2">
    <source>
        <dbReference type="EMBL" id="SEQ54070.1"/>
    </source>
</evidence>
<protein>
    <recommendedName>
        <fullName evidence="4">Tetratricopeptide repeat-containing protein</fullName>
    </recommendedName>
</protein>
<dbReference type="Pfam" id="PF20329">
    <property type="entry name" value="DUF6624"/>
    <property type="match status" value="1"/>
</dbReference>
<accession>A0A1H9GVN2</accession>
<reference evidence="3" key="1">
    <citation type="submission" date="2016-10" db="EMBL/GenBank/DDBJ databases">
        <authorList>
            <person name="Varghese N."/>
            <person name="Submissions S."/>
        </authorList>
    </citation>
    <scope>NUCLEOTIDE SEQUENCE [LARGE SCALE GENOMIC DNA]</scope>
    <source>
        <strain evidence="3">DSM 24740</strain>
    </source>
</reference>
<feature type="chain" id="PRO_5011709327" description="Tetratricopeptide repeat-containing protein" evidence="1">
    <location>
        <begin position="20"/>
        <end position="315"/>
    </location>
</feature>
<dbReference type="OrthoDB" id="1164858at2"/>
<dbReference type="InterPro" id="IPR046732">
    <property type="entry name" value="DUF6624"/>
</dbReference>
<evidence type="ECO:0000313" key="3">
    <source>
        <dbReference type="Proteomes" id="UP000199021"/>
    </source>
</evidence>
<name>A0A1H9GVN2_9BACT</name>
<gene>
    <name evidence="2" type="ORF">SAMN05444359_111124</name>
</gene>